<evidence type="ECO:0000259" key="2">
    <source>
        <dbReference type="Pfam" id="PF13648"/>
    </source>
</evidence>
<name>A0A023BP87_9FLAO</name>
<evidence type="ECO:0000256" key="1">
    <source>
        <dbReference type="SAM" id="SignalP"/>
    </source>
</evidence>
<reference evidence="3 4" key="1">
    <citation type="submission" date="2014-04" db="EMBL/GenBank/DDBJ databases">
        <title>Aquimarina sp. 22II-S11-z7 Genome Sequencing.</title>
        <authorList>
            <person name="Lai Q."/>
        </authorList>
    </citation>
    <scope>NUCLEOTIDE SEQUENCE [LARGE SCALE GENOMIC DNA]</scope>
    <source>
        <strain evidence="3 4">22II-S11-z7</strain>
    </source>
</reference>
<feature type="chain" id="PRO_5001512213" description="Lipocalin-like domain-containing protein" evidence="1">
    <location>
        <begin position="20"/>
        <end position="139"/>
    </location>
</feature>
<sequence>MKKLSLFTLLITLIFISCSKDDDASNQEIPANKNLIGTWELTYRKENNNTTPNTLDNCEKTSTIEFKSDNTYSEKTFVEISSNCVSDGEFSGSWLESNNQLTLNFIENGENTTNISKFSIADDELTLVFDEITEKYKKK</sequence>
<organism evidence="3 4">
    <name type="scientific">Aquimarina atlantica</name>
    <dbReference type="NCBI Taxonomy" id="1317122"/>
    <lineage>
        <taxon>Bacteria</taxon>
        <taxon>Pseudomonadati</taxon>
        <taxon>Bacteroidota</taxon>
        <taxon>Flavobacteriia</taxon>
        <taxon>Flavobacteriales</taxon>
        <taxon>Flavobacteriaceae</taxon>
        <taxon>Aquimarina</taxon>
    </lineage>
</organism>
<dbReference type="Proteomes" id="UP000023541">
    <property type="component" value="Unassembled WGS sequence"/>
</dbReference>
<dbReference type="OrthoDB" id="1164796at2"/>
<gene>
    <name evidence="3" type="ORF">ATO12_04595</name>
</gene>
<dbReference type="EMBL" id="AQRA01000010">
    <property type="protein sequence ID" value="EZH71900.1"/>
    <property type="molecule type" value="Genomic_DNA"/>
</dbReference>
<dbReference type="Pfam" id="PF13648">
    <property type="entry name" value="Lipocalin_4"/>
    <property type="match status" value="1"/>
</dbReference>
<comment type="caution">
    <text evidence="3">The sequence shown here is derived from an EMBL/GenBank/DDBJ whole genome shotgun (WGS) entry which is preliminary data.</text>
</comment>
<dbReference type="InterPro" id="IPR024311">
    <property type="entry name" value="Lipocalin-like"/>
</dbReference>
<proteinExistence type="predicted"/>
<dbReference type="eggNOG" id="ENOG5033BIA">
    <property type="taxonomic scope" value="Bacteria"/>
</dbReference>
<protein>
    <recommendedName>
        <fullName evidence="2">Lipocalin-like domain-containing protein</fullName>
    </recommendedName>
</protein>
<evidence type="ECO:0000313" key="4">
    <source>
        <dbReference type="Proteomes" id="UP000023541"/>
    </source>
</evidence>
<dbReference type="PROSITE" id="PS51257">
    <property type="entry name" value="PROKAR_LIPOPROTEIN"/>
    <property type="match status" value="1"/>
</dbReference>
<dbReference type="AlphaFoldDB" id="A0A023BP87"/>
<accession>A0A023BP87</accession>
<feature type="domain" description="Lipocalin-like" evidence="2">
    <location>
        <begin position="35"/>
        <end position="127"/>
    </location>
</feature>
<dbReference type="RefSeq" id="WP_034246059.1">
    <property type="nucleotide sequence ID" value="NZ_AQRA01000010.1"/>
</dbReference>
<keyword evidence="1" id="KW-0732">Signal</keyword>
<keyword evidence="4" id="KW-1185">Reference proteome</keyword>
<feature type="signal peptide" evidence="1">
    <location>
        <begin position="1"/>
        <end position="19"/>
    </location>
</feature>
<evidence type="ECO:0000313" key="3">
    <source>
        <dbReference type="EMBL" id="EZH71900.1"/>
    </source>
</evidence>